<accession>A0A5B8VSZ4</accession>
<dbReference type="SUPFAM" id="SSF49785">
    <property type="entry name" value="Galactose-binding domain-like"/>
    <property type="match status" value="2"/>
</dbReference>
<dbReference type="GO" id="GO:0006004">
    <property type="term" value="P:fucose metabolic process"/>
    <property type="evidence" value="ECO:0007669"/>
    <property type="project" value="TreeGrafter"/>
</dbReference>
<keyword evidence="5" id="KW-0326">Glycosidase</keyword>
<keyword evidence="3" id="KW-0732">Signal</keyword>
<dbReference type="Pfam" id="PF00754">
    <property type="entry name" value="F5_F8_type_C"/>
    <property type="match status" value="2"/>
</dbReference>
<dbReference type="PANTHER" id="PTHR10030">
    <property type="entry name" value="ALPHA-L-FUCOSIDASE"/>
    <property type="match status" value="1"/>
</dbReference>
<dbReference type="Proteomes" id="UP000321291">
    <property type="component" value="Chromosome"/>
</dbReference>
<dbReference type="GO" id="GO:0004560">
    <property type="term" value="F:alpha-L-fucosidase activity"/>
    <property type="evidence" value="ECO:0007669"/>
    <property type="project" value="InterPro"/>
</dbReference>
<dbReference type="Pfam" id="PF01120">
    <property type="entry name" value="Alpha_L_fucos"/>
    <property type="match status" value="1"/>
</dbReference>
<keyword evidence="8" id="KW-1185">Reference proteome</keyword>
<dbReference type="SMART" id="SM00812">
    <property type="entry name" value="Alpha_L_fucos"/>
    <property type="match status" value="1"/>
</dbReference>
<evidence type="ECO:0000313" key="7">
    <source>
        <dbReference type="EMBL" id="QEC74271.1"/>
    </source>
</evidence>
<dbReference type="PROSITE" id="PS50022">
    <property type="entry name" value="FA58C_3"/>
    <property type="match status" value="1"/>
</dbReference>
<dbReference type="SUPFAM" id="SSF51445">
    <property type="entry name" value="(Trans)glycosidases"/>
    <property type="match status" value="1"/>
</dbReference>
<dbReference type="GO" id="GO:0005764">
    <property type="term" value="C:lysosome"/>
    <property type="evidence" value="ECO:0007669"/>
    <property type="project" value="TreeGrafter"/>
</dbReference>
<dbReference type="InterPro" id="IPR000933">
    <property type="entry name" value="Glyco_hydro_29"/>
</dbReference>
<dbReference type="Gene3D" id="2.60.120.260">
    <property type="entry name" value="Galactose-binding domain-like"/>
    <property type="match status" value="2"/>
</dbReference>
<keyword evidence="4" id="KW-0378">Hydrolase</keyword>
<evidence type="ECO:0000259" key="6">
    <source>
        <dbReference type="PROSITE" id="PS50022"/>
    </source>
</evidence>
<dbReference type="EC" id="3.2.1.51" evidence="2"/>
<evidence type="ECO:0000256" key="1">
    <source>
        <dbReference type="ARBA" id="ARBA00007951"/>
    </source>
</evidence>
<dbReference type="InterPro" id="IPR057739">
    <property type="entry name" value="Glyco_hydro_29_N"/>
</dbReference>
<evidence type="ECO:0000256" key="5">
    <source>
        <dbReference type="ARBA" id="ARBA00023295"/>
    </source>
</evidence>
<dbReference type="OrthoDB" id="107551at2"/>
<comment type="similarity">
    <text evidence="1">Belongs to the glycosyl hydrolase 29 family.</text>
</comment>
<gene>
    <name evidence="7" type="ORF">FSB73_11425</name>
</gene>
<evidence type="ECO:0000256" key="3">
    <source>
        <dbReference type="ARBA" id="ARBA00022729"/>
    </source>
</evidence>
<dbReference type="InterPro" id="IPR000421">
    <property type="entry name" value="FA58C"/>
</dbReference>
<reference evidence="7 8" key="1">
    <citation type="journal article" date="2017" name="Int. J. Syst. Evol. Microbiol.">
        <title>Arachidicoccus ginsenosidivorans sp. nov., with ginsenoside-converting activity isolated from ginseng cultivating soil.</title>
        <authorList>
            <person name="Siddiqi M.Z."/>
            <person name="Aslam Z."/>
            <person name="Im W.T."/>
        </authorList>
    </citation>
    <scope>NUCLEOTIDE SEQUENCE [LARGE SCALE GENOMIC DNA]</scope>
    <source>
        <strain evidence="7 8">Gsoil 809</strain>
    </source>
</reference>
<dbReference type="SMR" id="A0A5B8VSZ4"/>
<dbReference type="InterPro" id="IPR008979">
    <property type="entry name" value="Galactose-bd-like_sf"/>
</dbReference>
<dbReference type="AlphaFoldDB" id="A0A5B8VSZ4"/>
<dbReference type="EMBL" id="CP042434">
    <property type="protein sequence ID" value="QEC74271.1"/>
    <property type="molecule type" value="Genomic_DNA"/>
</dbReference>
<dbReference type="InterPro" id="IPR017853">
    <property type="entry name" value="GH"/>
</dbReference>
<proteinExistence type="inferred from homology"/>
<feature type="domain" description="F5/8 type C" evidence="6">
    <location>
        <begin position="482"/>
        <end position="630"/>
    </location>
</feature>
<name>A0A5B8VSZ4_9BACT</name>
<sequence length="630" mass="69598">MTATGISCAQKAQPPAPYGALPTQNQLNWQENNVYAFIHFGINTFTDKEWGYGDEDPALFNPKHFDADQIVKSIAQGGFKAVILTCKHHDGFCLWPTKTTEHNITKSPFRNGKGDLVREIQQACKKYGLKFGVYLSPWDRNAASYGSEDYVKMYRAQLTELLTQYGDIFEIWHDGANGGDGYYGGARERRNIDRSTYYNWPSVWALERKLQPKALIFGDIGADLRWVGNERGYAGEPCWQTFTPVSNIPGKAPSNGTIKSELSTNGTRGGKYWMPAEVDFSIRPGWFWHASQNNQVRTALNLWDHYFLSAGRGASMLLNVPPDQDGLVYKTDSIQLKLFGDILKETFAKDLASGATATATNVRGGDKKDYGPQNLFDEDQFSYWSTDDAVHTPTVTVQLKGKQTFDVIRLKENTKLGQRIDSVAVDAWLEGNWKTVASANSIGSNRLLRLPAKITTGKIRVRIIASPVCPALSDISLFSQPALVQQLQSEAEKGRQNNAQTSTSNWKIIDPVDAAVANITDNQPATVWQAGNAGSATIILDQGKSRTVLGINYLPPTSSVGAIDKYNVFISNDQKQWRKVAGGEFSNIKANPVLQSVHFSTPVSARFIKLEAIHTVDGKPAAIAELGVLE</sequence>
<dbReference type="KEGG" id="agi:FSB73_11425"/>
<dbReference type="PANTHER" id="PTHR10030:SF37">
    <property type="entry name" value="ALPHA-L-FUCOSIDASE-RELATED"/>
    <property type="match status" value="1"/>
</dbReference>
<evidence type="ECO:0000256" key="2">
    <source>
        <dbReference type="ARBA" id="ARBA00012662"/>
    </source>
</evidence>
<evidence type="ECO:0000313" key="8">
    <source>
        <dbReference type="Proteomes" id="UP000321291"/>
    </source>
</evidence>
<dbReference type="FunFam" id="3.20.20.80:FF:000052">
    <property type="entry name" value="Putative alpha-L-fucosidase 1"/>
    <property type="match status" value="1"/>
</dbReference>
<protein>
    <recommendedName>
        <fullName evidence="2">alpha-L-fucosidase</fullName>
        <ecNumber evidence="2">3.2.1.51</ecNumber>
    </recommendedName>
</protein>
<evidence type="ECO:0000256" key="4">
    <source>
        <dbReference type="ARBA" id="ARBA00022801"/>
    </source>
</evidence>
<dbReference type="Gene3D" id="3.20.20.80">
    <property type="entry name" value="Glycosidases"/>
    <property type="match status" value="1"/>
</dbReference>
<organism evidence="7 8">
    <name type="scientific">Arachidicoccus ginsenosidivorans</name>
    <dbReference type="NCBI Taxonomy" id="496057"/>
    <lineage>
        <taxon>Bacteria</taxon>
        <taxon>Pseudomonadati</taxon>
        <taxon>Bacteroidota</taxon>
        <taxon>Chitinophagia</taxon>
        <taxon>Chitinophagales</taxon>
        <taxon>Chitinophagaceae</taxon>
        <taxon>Arachidicoccus</taxon>
    </lineage>
</organism>
<dbReference type="GO" id="GO:0016139">
    <property type="term" value="P:glycoside catabolic process"/>
    <property type="evidence" value="ECO:0007669"/>
    <property type="project" value="TreeGrafter"/>
</dbReference>